<proteinExistence type="predicted"/>
<evidence type="ECO:0000313" key="1">
    <source>
        <dbReference type="EMBL" id="VDN29971.1"/>
    </source>
</evidence>
<protein>
    <submittedName>
        <fullName evidence="3">Protein kinase domain-containing protein</fullName>
    </submittedName>
</protein>
<dbReference type="AlphaFoldDB" id="A0A183E986"/>
<dbReference type="OrthoDB" id="10037323at2759"/>
<name>A0A183E986_9BILA</name>
<reference evidence="3" key="1">
    <citation type="submission" date="2016-06" db="UniProtKB">
        <authorList>
            <consortium name="WormBaseParasite"/>
        </authorList>
    </citation>
    <scope>IDENTIFICATION</scope>
</reference>
<keyword evidence="2" id="KW-1185">Reference proteome</keyword>
<evidence type="ECO:0000313" key="3">
    <source>
        <dbReference type="WBParaSite" id="GPUH_0001754901-mRNA-1"/>
    </source>
</evidence>
<accession>A0A183E986</accession>
<gene>
    <name evidence="1" type="ORF">GPUH_LOCUS17527</name>
</gene>
<dbReference type="EMBL" id="UYRT01085302">
    <property type="protein sequence ID" value="VDN29971.1"/>
    <property type="molecule type" value="Genomic_DNA"/>
</dbReference>
<reference evidence="1 2" key="2">
    <citation type="submission" date="2018-11" db="EMBL/GenBank/DDBJ databases">
        <authorList>
            <consortium name="Pathogen Informatics"/>
        </authorList>
    </citation>
    <scope>NUCLEOTIDE SEQUENCE [LARGE SCALE GENOMIC DNA]</scope>
</reference>
<dbReference type="WBParaSite" id="GPUH_0001754901-mRNA-1">
    <property type="protein sequence ID" value="GPUH_0001754901-mRNA-1"/>
    <property type="gene ID" value="GPUH_0001754901"/>
</dbReference>
<organism evidence="3">
    <name type="scientific">Gongylonema pulchrum</name>
    <dbReference type="NCBI Taxonomy" id="637853"/>
    <lineage>
        <taxon>Eukaryota</taxon>
        <taxon>Metazoa</taxon>
        <taxon>Ecdysozoa</taxon>
        <taxon>Nematoda</taxon>
        <taxon>Chromadorea</taxon>
        <taxon>Rhabditida</taxon>
        <taxon>Spirurina</taxon>
        <taxon>Spiruromorpha</taxon>
        <taxon>Spiruroidea</taxon>
        <taxon>Gongylonematidae</taxon>
        <taxon>Gongylonema</taxon>
    </lineage>
</organism>
<sequence length="91" mass="10237">MKMLSKSHHGTNCTVVYLDKCMSQKQCSRQCLVSSLTYSKSWAPRCCVGFIQDVANVLGTLAFLMDPQQHDVNTVPILRTLWLPGEQSFDV</sequence>
<evidence type="ECO:0000313" key="2">
    <source>
        <dbReference type="Proteomes" id="UP000271098"/>
    </source>
</evidence>
<dbReference type="Proteomes" id="UP000271098">
    <property type="component" value="Unassembled WGS sequence"/>
</dbReference>